<accession>A0A9E6MQG8</accession>
<gene>
    <name evidence="1" type="ORF">GMI68_01170</name>
    <name evidence="2" type="ORF">J7S26_00930</name>
</gene>
<organism evidence="2 4">
    <name type="scientific">Xiamenia xianingshaonis</name>
    <dbReference type="NCBI Taxonomy" id="2682776"/>
    <lineage>
        <taxon>Bacteria</taxon>
        <taxon>Bacillati</taxon>
        <taxon>Actinomycetota</taxon>
        <taxon>Coriobacteriia</taxon>
        <taxon>Eggerthellales</taxon>
        <taxon>Eggerthellaceae</taxon>
        <taxon>Xiamenia</taxon>
    </lineage>
</organism>
<proteinExistence type="predicted"/>
<reference evidence="1 3" key="1">
    <citation type="submission" date="2019-11" db="EMBL/GenBank/DDBJ databases">
        <title>Eggerthellaceae novel genus isolated from the rectal contents of marmort.</title>
        <authorList>
            <person name="Zhang G."/>
        </authorList>
    </citation>
    <scope>NUCLEOTIDE SEQUENCE [LARGE SCALE GENOMIC DNA]</scope>
    <source>
        <strain evidence="3">zg-886</strain>
        <strain evidence="1">Zg-886</strain>
    </source>
</reference>
<reference evidence="2" key="2">
    <citation type="submission" date="2021-04" db="EMBL/GenBank/DDBJ databases">
        <title>Novel species in family Eggerthellaceae.</title>
        <authorList>
            <person name="Zhang G."/>
        </authorList>
    </citation>
    <scope>NUCLEOTIDE SEQUENCE</scope>
    <source>
        <strain evidence="2">Zg-886</strain>
    </source>
</reference>
<keyword evidence="3" id="KW-1185">Reference proteome</keyword>
<name>A0A9E6MQG8_9ACTN</name>
<evidence type="ECO:0000313" key="2">
    <source>
        <dbReference type="EMBL" id="QTU84528.1"/>
    </source>
</evidence>
<dbReference type="Proteomes" id="UP000671910">
    <property type="component" value="Chromosome"/>
</dbReference>
<evidence type="ECO:0000313" key="3">
    <source>
        <dbReference type="Proteomes" id="UP000636394"/>
    </source>
</evidence>
<evidence type="ECO:0000313" key="4">
    <source>
        <dbReference type="Proteomes" id="UP000671910"/>
    </source>
</evidence>
<dbReference type="EMBL" id="WPCR01000001">
    <property type="protein sequence ID" value="NHM13393.1"/>
    <property type="molecule type" value="Genomic_DNA"/>
</dbReference>
<protein>
    <submittedName>
        <fullName evidence="2">Uncharacterized protein</fullName>
    </submittedName>
</protein>
<evidence type="ECO:0000313" key="1">
    <source>
        <dbReference type="EMBL" id="NHM13393.1"/>
    </source>
</evidence>
<sequence>MYVPLIERCQIPQAAVLLQVTPLCQLPPESAVLLEALSEDCLSTEDALLSLYEGNAASSLAFIDCIQATELLHALMSMQEGYVVERRPDP</sequence>
<dbReference type="Proteomes" id="UP000636394">
    <property type="component" value="Unassembled WGS sequence"/>
</dbReference>
<dbReference type="AlphaFoldDB" id="A0A9E6MQG8"/>
<dbReference type="RefSeq" id="WP_166338190.1">
    <property type="nucleotide sequence ID" value="NZ_CP072829.1"/>
</dbReference>
<dbReference type="EMBL" id="CP072829">
    <property type="protein sequence ID" value="QTU84528.1"/>
    <property type="molecule type" value="Genomic_DNA"/>
</dbReference>
<dbReference type="KEGG" id="ebz:J7S26_00930"/>